<dbReference type="EMBL" id="KV417677">
    <property type="protein sequence ID" value="KZP10571.1"/>
    <property type="molecule type" value="Genomic_DNA"/>
</dbReference>
<dbReference type="Proteomes" id="UP000076532">
    <property type="component" value="Unassembled WGS sequence"/>
</dbReference>
<gene>
    <name evidence="2" type="ORF">FIBSPDRAFT_962960</name>
</gene>
<organism evidence="2 3">
    <name type="scientific">Athelia psychrophila</name>
    <dbReference type="NCBI Taxonomy" id="1759441"/>
    <lineage>
        <taxon>Eukaryota</taxon>
        <taxon>Fungi</taxon>
        <taxon>Dikarya</taxon>
        <taxon>Basidiomycota</taxon>
        <taxon>Agaricomycotina</taxon>
        <taxon>Agaricomycetes</taxon>
        <taxon>Agaricomycetidae</taxon>
        <taxon>Atheliales</taxon>
        <taxon>Atheliaceae</taxon>
        <taxon>Athelia</taxon>
    </lineage>
</organism>
<evidence type="ECO:0000259" key="1">
    <source>
        <dbReference type="Pfam" id="PF20149"/>
    </source>
</evidence>
<feature type="domain" description="DUF6532" evidence="1">
    <location>
        <begin position="1"/>
        <end position="157"/>
    </location>
</feature>
<sequence length="197" mass="22189">MIRLLWDDTSTFRGELKKVTHQQVPLLYDIFPKTKRGQQKPMKLEYQAHVKAAVAGLLAKGDFMHDGKAEQDRTNNLTHPAIGEVCRIFFYGASNKLGHEFPNEFGSAVPDMAIALVITAIKCALDEYKTGSLKKIKFDSDTYKDPYEKAVALIEKIKGDEYHGAKFQDAQREWAMSSMNIEFDASTSDCGFEIDLS</sequence>
<dbReference type="Pfam" id="PF20149">
    <property type="entry name" value="DUF6532"/>
    <property type="match status" value="1"/>
</dbReference>
<dbReference type="AlphaFoldDB" id="A0A165ZGV8"/>
<protein>
    <recommendedName>
        <fullName evidence="1">DUF6532 domain-containing protein</fullName>
    </recommendedName>
</protein>
<dbReference type="STRING" id="436010.A0A165ZGV8"/>
<keyword evidence="3" id="KW-1185">Reference proteome</keyword>
<name>A0A165ZGV8_9AGAM</name>
<evidence type="ECO:0000313" key="3">
    <source>
        <dbReference type="Proteomes" id="UP000076532"/>
    </source>
</evidence>
<proteinExistence type="predicted"/>
<dbReference type="InterPro" id="IPR045341">
    <property type="entry name" value="DUF6532"/>
</dbReference>
<reference evidence="2 3" key="1">
    <citation type="journal article" date="2016" name="Mol. Biol. Evol.">
        <title>Comparative Genomics of Early-Diverging Mushroom-Forming Fungi Provides Insights into the Origins of Lignocellulose Decay Capabilities.</title>
        <authorList>
            <person name="Nagy L.G."/>
            <person name="Riley R."/>
            <person name="Tritt A."/>
            <person name="Adam C."/>
            <person name="Daum C."/>
            <person name="Floudas D."/>
            <person name="Sun H."/>
            <person name="Yadav J.S."/>
            <person name="Pangilinan J."/>
            <person name="Larsson K.H."/>
            <person name="Matsuura K."/>
            <person name="Barry K."/>
            <person name="Labutti K."/>
            <person name="Kuo R."/>
            <person name="Ohm R.A."/>
            <person name="Bhattacharya S.S."/>
            <person name="Shirouzu T."/>
            <person name="Yoshinaga Y."/>
            <person name="Martin F.M."/>
            <person name="Grigoriev I.V."/>
            <person name="Hibbett D.S."/>
        </authorList>
    </citation>
    <scope>NUCLEOTIDE SEQUENCE [LARGE SCALE GENOMIC DNA]</scope>
    <source>
        <strain evidence="2 3">CBS 109695</strain>
    </source>
</reference>
<accession>A0A165ZGV8</accession>
<evidence type="ECO:0000313" key="2">
    <source>
        <dbReference type="EMBL" id="KZP10571.1"/>
    </source>
</evidence>
<dbReference type="OrthoDB" id="2668373at2759"/>